<reference evidence="7 8" key="1">
    <citation type="journal article" date="2017" name="Biotechnol. Biofuels">
        <title>Differential beta-glucosidase expression as a function of carbon source availability in Talaromyces amestolkiae: a genomic and proteomic approach.</title>
        <authorList>
            <person name="de Eugenio L.I."/>
            <person name="Mendez-Liter J.A."/>
            <person name="Nieto-Dominguez M."/>
            <person name="Alonso L."/>
            <person name="Gil-Munoz J."/>
            <person name="Barriuso J."/>
            <person name="Prieto A."/>
            <person name="Martinez M.J."/>
        </authorList>
    </citation>
    <scope>NUCLEOTIDE SEQUENCE [LARGE SCALE GENOMIC DNA]</scope>
    <source>
        <strain evidence="7 8">CIB</strain>
    </source>
</reference>
<dbReference type="GeneID" id="63795919"/>
<evidence type="ECO:0000256" key="2">
    <source>
        <dbReference type="ARBA" id="ARBA00022833"/>
    </source>
</evidence>
<keyword evidence="8" id="KW-1185">Reference proteome</keyword>
<proteinExistence type="predicted"/>
<dbReference type="EMBL" id="MIKG01000013">
    <property type="protein sequence ID" value="RAO70691.1"/>
    <property type="molecule type" value="Genomic_DNA"/>
</dbReference>
<evidence type="ECO:0000313" key="7">
    <source>
        <dbReference type="EMBL" id="RAO70691.1"/>
    </source>
</evidence>
<evidence type="ECO:0000259" key="6">
    <source>
        <dbReference type="Pfam" id="PF04082"/>
    </source>
</evidence>
<dbReference type="RefSeq" id="XP_040735207.1">
    <property type="nucleotide sequence ID" value="XM_040879319.1"/>
</dbReference>
<dbReference type="AlphaFoldDB" id="A0A364L4P1"/>
<name>A0A364L4P1_TALAM</name>
<evidence type="ECO:0000256" key="5">
    <source>
        <dbReference type="ARBA" id="ARBA00023242"/>
    </source>
</evidence>
<keyword evidence="4" id="KW-0804">Transcription</keyword>
<accession>A0A364L4P1</accession>
<dbReference type="PANTHER" id="PTHR47660">
    <property type="entry name" value="TRANSCRIPTION FACTOR WITH C2H2 AND ZN(2)-CYS(6) DNA BINDING DOMAIN (EUROFUNG)-RELATED-RELATED"/>
    <property type="match status" value="1"/>
</dbReference>
<dbReference type="InterPro" id="IPR007219">
    <property type="entry name" value="XnlR_reg_dom"/>
</dbReference>
<protein>
    <recommendedName>
        <fullName evidence="6">Xylanolytic transcriptional activator regulatory domain-containing protein</fullName>
    </recommendedName>
</protein>
<evidence type="ECO:0000256" key="1">
    <source>
        <dbReference type="ARBA" id="ARBA00022723"/>
    </source>
</evidence>
<dbReference type="Pfam" id="PF04082">
    <property type="entry name" value="Fungal_trans"/>
    <property type="match status" value="1"/>
</dbReference>
<organism evidence="7 8">
    <name type="scientific">Talaromyces amestolkiae</name>
    <dbReference type="NCBI Taxonomy" id="1196081"/>
    <lineage>
        <taxon>Eukaryota</taxon>
        <taxon>Fungi</taxon>
        <taxon>Dikarya</taxon>
        <taxon>Ascomycota</taxon>
        <taxon>Pezizomycotina</taxon>
        <taxon>Eurotiomycetes</taxon>
        <taxon>Eurotiomycetidae</taxon>
        <taxon>Eurotiales</taxon>
        <taxon>Trichocomaceae</taxon>
        <taxon>Talaromyces</taxon>
        <taxon>Talaromyces sect. Talaromyces</taxon>
    </lineage>
</organism>
<keyword evidence="2" id="KW-0862">Zinc</keyword>
<dbReference type="CDD" id="cd12148">
    <property type="entry name" value="fungal_TF_MHR"/>
    <property type="match status" value="1"/>
</dbReference>
<dbReference type="GO" id="GO:0003677">
    <property type="term" value="F:DNA binding"/>
    <property type="evidence" value="ECO:0007669"/>
    <property type="project" value="InterPro"/>
</dbReference>
<evidence type="ECO:0000256" key="4">
    <source>
        <dbReference type="ARBA" id="ARBA00023163"/>
    </source>
</evidence>
<keyword evidence="1" id="KW-0479">Metal-binding</keyword>
<dbReference type="PANTHER" id="PTHR47660:SF2">
    <property type="entry name" value="TRANSCRIPTION FACTOR WITH C2H2 AND ZN(2)-CYS(6) DNA BINDING DOMAIN (EUROFUNG)"/>
    <property type="match status" value="1"/>
</dbReference>
<dbReference type="GO" id="GO:0006351">
    <property type="term" value="P:DNA-templated transcription"/>
    <property type="evidence" value="ECO:0007669"/>
    <property type="project" value="InterPro"/>
</dbReference>
<keyword evidence="5" id="KW-0539">Nucleus</keyword>
<keyword evidence="3" id="KW-0805">Transcription regulation</keyword>
<dbReference type="GO" id="GO:0008270">
    <property type="term" value="F:zinc ion binding"/>
    <property type="evidence" value="ECO:0007669"/>
    <property type="project" value="InterPro"/>
</dbReference>
<sequence length="624" mass="69331">MSECSITTPRLSNEAILTEQLQSIAEQSVLRDGLHESSLNADPGSWFFGTGMDIDALDFTLSSAVSEWAQLPPQICAFNSGDASTYHPHPLMRSVAISTDAQELPANRVRQVWFTQLPIEAGAQNIPAISTHHGGSFGQGNIVADEHYRAGLLRTLQPRMHDESLPSSDQLNLFVNLFFSRFNSLLPVVHLPSFKPTLENSLLFVSICSVGSLFAGSASAVAQGTRLFERLNKAILASWESILSQSRSNALSMVQAAVLGQTFAILSGSPKTLVLADVLHGTVMAWARESNKNAQQVPHDPERLDPSGPDLAEQWSRWVDHEQRKRVEIALNIHDAELAGLLHHEPLRKHQLRHYPRIASDALFMAPTAPQWAALYKRTSTQGLTSVIGDNALQTSVAHSRFSAYGVLESIGAQVIELRRSSTFDDYESRRFSSILMQWWRIYTNHFSLDTDDHFSLPVLWHLIFISIYADIDLLERVSGRDGERSASSSTPLIQSWVTSLDASRCLLHALLIQRHLERMRVSSEPAIHIPRALFTAALAWFCFTRVGGGHTIDTNAFDAPEIRLVENFARPYDAHLRSFSEATSAIVSHLHRLIDLLGRFSRWGISKSFSSVLCAALESKQSM</sequence>
<evidence type="ECO:0000256" key="3">
    <source>
        <dbReference type="ARBA" id="ARBA00023015"/>
    </source>
</evidence>
<comment type="caution">
    <text evidence="7">The sequence shown here is derived from an EMBL/GenBank/DDBJ whole genome shotgun (WGS) entry which is preliminary data.</text>
</comment>
<feature type="domain" description="Xylanolytic transcriptional activator regulatory" evidence="6">
    <location>
        <begin position="176"/>
        <end position="327"/>
    </location>
</feature>
<evidence type="ECO:0000313" key="8">
    <source>
        <dbReference type="Proteomes" id="UP000249363"/>
    </source>
</evidence>
<dbReference type="OrthoDB" id="10018191at2759"/>
<dbReference type="Proteomes" id="UP000249363">
    <property type="component" value="Unassembled WGS sequence"/>
</dbReference>
<gene>
    <name evidence="7" type="ORF">BHQ10_006703</name>
</gene>
<dbReference type="STRING" id="1196081.A0A364L4P1"/>